<dbReference type="InterPro" id="IPR055361">
    <property type="entry name" value="tRNA_methyltr_TrmB_bact"/>
</dbReference>
<feature type="binding site" evidence="7">
    <location>
        <position position="68"/>
    </location>
    <ligand>
        <name>S-adenosyl-L-methionine</name>
        <dbReference type="ChEBI" id="CHEBI:59789"/>
    </ligand>
</feature>
<evidence type="ECO:0000256" key="3">
    <source>
        <dbReference type="ARBA" id="ARBA00022603"/>
    </source>
</evidence>
<evidence type="ECO:0000313" key="8">
    <source>
        <dbReference type="EMBL" id="VFP81646.1"/>
    </source>
</evidence>
<dbReference type="GO" id="GO:0043527">
    <property type="term" value="C:tRNA methyltransferase complex"/>
    <property type="evidence" value="ECO:0007669"/>
    <property type="project" value="TreeGrafter"/>
</dbReference>
<dbReference type="InterPro" id="IPR029063">
    <property type="entry name" value="SAM-dependent_MTases_sf"/>
</dbReference>
<dbReference type="NCBIfam" id="TIGR00091">
    <property type="entry name" value="tRNA (guanosine(46)-N7)-methyltransferase TrmB"/>
    <property type="match status" value="1"/>
</dbReference>
<name>A0A451D773_9GAMM</name>
<keyword evidence="5 7" id="KW-0949">S-adenosyl-L-methionine</keyword>
<evidence type="ECO:0000256" key="6">
    <source>
        <dbReference type="ARBA" id="ARBA00022694"/>
    </source>
</evidence>
<dbReference type="EMBL" id="LR217710">
    <property type="protein sequence ID" value="VFP81646.1"/>
    <property type="molecule type" value="Genomic_DNA"/>
</dbReference>
<evidence type="ECO:0000256" key="4">
    <source>
        <dbReference type="ARBA" id="ARBA00022679"/>
    </source>
</evidence>
<dbReference type="Pfam" id="PF02390">
    <property type="entry name" value="Methyltransf_4"/>
    <property type="match status" value="1"/>
</dbReference>
<protein>
    <recommendedName>
        <fullName evidence="7">tRNA (guanine-N(7)-)-methyltransferase</fullName>
        <ecNumber evidence="7">2.1.1.33</ecNumber>
    </recommendedName>
    <alternativeName>
        <fullName evidence="7">tRNA (guanine(46)-N(7))-methyltransferase</fullName>
    </alternativeName>
    <alternativeName>
        <fullName evidence="7">tRNA(m7G46)-methyltransferase</fullName>
    </alternativeName>
</protein>
<accession>A0A451D773</accession>
<feature type="binding site" evidence="7">
    <location>
        <position position="143"/>
    </location>
    <ligand>
        <name>S-adenosyl-L-methionine</name>
        <dbReference type="ChEBI" id="CHEBI:59789"/>
    </ligand>
</feature>
<sequence length="239" mass="29223">MCSINYRIYKKKNKSLYTIKSYVIRKRYMNKKKKQFILLNWKNYGIDFCYTQLNFSLLFFLNQKIIVEIGFGDGYSFIQKVLNNPHINFIGIEVYPLSIYSAIKYACLYKVNNLKIIFHDAVEVLMYMIPDFSVFILQIFFPDPWFKLKHHKRRLINNNFIHLIEKKIVYKGYLHIRTDCHLYSNNIFTLMSQNSIFKRIFFKKFFFPLHNIYVQTKFEKKAILLNHDIFDYKYQLYFK</sequence>
<evidence type="ECO:0000256" key="1">
    <source>
        <dbReference type="ARBA" id="ARBA00000142"/>
    </source>
</evidence>
<evidence type="ECO:0000313" key="9">
    <source>
        <dbReference type="Proteomes" id="UP000294344"/>
    </source>
</evidence>
<keyword evidence="3 7" id="KW-0489">Methyltransferase</keyword>
<feature type="binding site" evidence="7">
    <location>
        <position position="147"/>
    </location>
    <ligand>
        <name>substrate</name>
    </ligand>
</feature>
<dbReference type="GO" id="GO:0008176">
    <property type="term" value="F:tRNA (guanine(46)-N7)-methyltransferase activity"/>
    <property type="evidence" value="ECO:0007669"/>
    <property type="project" value="UniProtKB-UniRule"/>
</dbReference>
<reference evidence="8 9" key="1">
    <citation type="submission" date="2019-02" db="EMBL/GenBank/DDBJ databases">
        <authorList>
            <person name="Manzano-Marin A."/>
            <person name="Manzano-Marin A."/>
        </authorList>
    </citation>
    <scope>NUCLEOTIDE SEQUENCE [LARGE SCALE GENOMIC DNA]</scope>
    <source>
        <strain evidence="8 9">BuCicurvipes</strain>
    </source>
</reference>
<keyword evidence="6 7" id="KW-0819">tRNA processing</keyword>
<feature type="binding site" evidence="7">
    <location>
        <begin position="216"/>
        <end position="219"/>
    </location>
    <ligand>
        <name>substrate</name>
    </ligand>
</feature>
<comment type="caution">
    <text evidence="7">Lacks conserved residue(s) required for the propagation of feature annotation.</text>
</comment>
<dbReference type="OrthoDB" id="9802090at2"/>
<dbReference type="InterPro" id="IPR003358">
    <property type="entry name" value="tRNA_(Gua-N-7)_MeTrfase_Trmb"/>
</dbReference>
<dbReference type="HAMAP" id="MF_01057">
    <property type="entry name" value="tRNA_methyltr_TrmB"/>
    <property type="match status" value="1"/>
</dbReference>
<evidence type="ECO:0000256" key="5">
    <source>
        <dbReference type="ARBA" id="ARBA00022691"/>
    </source>
</evidence>
<feature type="binding site" evidence="7">
    <location>
        <position position="93"/>
    </location>
    <ligand>
        <name>S-adenosyl-L-methionine</name>
        <dbReference type="ChEBI" id="CHEBI:59789"/>
    </ligand>
</feature>
<evidence type="ECO:0000256" key="7">
    <source>
        <dbReference type="HAMAP-Rule" id="MF_01057"/>
    </source>
</evidence>
<dbReference type="UniPathway" id="UPA00989"/>
<dbReference type="RefSeq" id="WP_154029402.1">
    <property type="nucleotide sequence ID" value="NZ_LR217710.1"/>
</dbReference>
<dbReference type="PANTHER" id="PTHR23417:SF14">
    <property type="entry name" value="PENTACOTRIPEPTIDE-REPEAT REGION OF PRORP DOMAIN-CONTAINING PROTEIN"/>
    <property type="match status" value="1"/>
</dbReference>
<dbReference type="PROSITE" id="PS51625">
    <property type="entry name" value="SAM_MT_TRMB"/>
    <property type="match status" value="1"/>
</dbReference>
<keyword evidence="4 7" id="KW-0808">Transferase</keyword>
<gene>
    <name evidence="7 8" type="primary">trmB</name>
    <name evidence="8" type="ORF">BUCICURV3402_372</name>
</gene>
<comment type="pathway">
    <text evidence="7">tRNA modification; N(7)-methylguanine-tRNA biosynthesis.</text>
</comment>
<organism evidence="8 9">
    <name type="scientific">Buchnera aphidicola</name>
    <name type="common">Cinara curvipes</name>
    <dbReference type="NCBI Taxonomy" id="2518975"/>
    <lineage>
        <taxon>Bacteria</taxon>
        <taxon>Pseudomonadati</taxon>
        <taxon>Pseudomonadota</taxon>
        <taxon>Gammaproteobacteria</taxon>
        <taxon>Enterobacterales</taxon>
        <taxon>Erwiniaceae</taxon>
        <taxon>Buchnera</taxon>
    </lineage>
</organism>
<comment type="catalytic activity">
    <reaction evidence="1 7">
        <text>guanosine(46) in tRNA + S-adenosyl-L-methionine = N(7)-methylguanosine(46) in tRNA + S-adenosyl-L-homocysteine</text>
        <dbReference type="Rhea" id="RHEA:42708"/>
        <dbReference type="Rhea" id="RHEA-COMP:10188"/>
        <dbReference type="Rhea" id="RHEA-COMP:10189"/>
        <dbReference type="ChEBI" id="CHEBI:57856"/>
        <dbReference type="ChEBI" id="CHEBI:59789"/>
        <dbReference type="ChEBI" id="CHEBI:74269"/>
        <dbReference type="ChEBI" id="CHEBI:74480"/>
        <dbReference type="EC" id="2.1.1.33"/>
    </reaction>
</comment>
<dbReference type="EC" id="2.1.1.33" evidence="7"/>
<comment type="similarity">
    <text evidence="7">Belongs to the class I-like SAM-binding methyltransferase superfamily. TrmB family.</text>
</comment>
<feature type="binding site" evidence="7">
    <location>
        <position position="120"/>
    </location>
    <ligand>
        <name>S-adenosyl-L-methionine</name>
        <dbReference type="ChEBI" id="CHEBI:59789"/>
    </ligand>
</feature>
<evidence type="ECO:0000256" key="2">
    <source>
        <dbReference type="ARBA" id="ARBA00003015"/>
    </source>
</evidence>
<dbReference type="Gene3D" id="3.40.50.150">
    <property type="entry name" value="Vaccinia Virus protein VP39"/>
    <property type="match status" value="1"/>
</dbReference>
<dbReference type="AlphaFoldDB" id="A0A451D773"/>
<dbReference type="SUPFAM" id="SSF53335">
    <property type="entry name" value="S-adenosyl-L-methionine-dependent methyltransferases"/>
    <property type="match status" value="1"/>
</dbReference>
<feature type="binding site" evidence="7">
    <location>
        <position position="179"/>
    </location>
    <ligand>
        <name>substrate</name>
    </ligand>
</feature>
<comment type="subunit">
    <text evidence="7">Monomer.</text>
</comment>
<proteinExistence type="inferred from homology"/>
<comment type="function">
    <text evidence="2 7">Catalyzes the formation of N(7)-methylguanine at position 46 (m7G46) in tRNA.</text>
</comment>
<dbReference type="Proteomes" id="UP000294344">
    <property type="component" value="Chromosome"/>
</dbReference>
<dbReference type="PANTHER" id="PTHR23417">
    <property type="entry name" value="3-DEOXY-D-MANNO-OCTULOSONIC-ACID TRANSFERASE/TRNA GUANINE-N 7 - -METHYLTRANSFERASE"/>
    <property type="match status" value="1"/>
</dbReference>